<keyword evidence="5 7" id="KW-1133">Transmembrane helix</keyword>
<dbReference type="InParanoid" id="A0A6J2WI33"/>
<keyword evidence="8" id="KW-1185">Reference proteome</keyword>
<comment type="subcellular location">
    <subcellularLocation>
        <location evidence="1">Membrane</location>
        <topology evidence="1">Multi-pass membrane protein</topology>
    </subcellularLocation>
</comment>
<evidence type="ECO:0000313" key="9">
    <source>
        <dbReference type="RefSeq" id="XP_030643988.1"/>
    </source>
</evidence>
<organism evidence="8 9">
    <name type="scientific">Chanos chanos</name>
    <name type="common">Milkfish</name>
    <name type="synonym">Mugil chanos</name>
    <dbReference type="NCBI Taxonomy" id="29144"/>
    <lineage>
        <taxon>Eukaryota</taxon>
        <taxon>Metazoa</taxon>
        <taxon>Chordata</taxon>
        <taxon>Craniata</taxon>
        <taxon>Vertebrata</taxon>
        <taxon>Euteleostomi</taxon>
        <taxon>Actinopterygii</taxon>
        <taxon>Neopterygii</taxon>
        <taxon>Teleostei</taxon>
        <taxon>Ostariophysi</taxon>
        <taxon>Gonorynchiformes</taxon>
        <taxon>Chanidae</taxon>
        <taxon>Chanos</taxon>
    </lineage>
</organism>
<dbReference type="GO" id="GO:0042246">
    <property type="term" value="P:tissue regeneration"/>
    <property type="evidence" value="ECO:0007669"/>
    <property type="project" value="InterPro"/>
</dbReference>
<dbReference type="GO" id="GO:0007155">
    <property type="term" value="P:cell adhesion"/>
    <property type="evidence" value="ECO:0007669"/>
    <property type="project" value="UniProtKB-KW"/>
</dbReference>
<dbReference type="CTD" id="4815"/>
<name>A0A6J2WI33_CHACN</name>
<reference evidence="9" key="1">
    <citation type="submission" date="2025-08" db="UniProtKB">
        <authorList>
            <consortium name="RefSeq"/>
        </authorList>
    </citation>
    <scope>IDENTIFICATION</scope>
</reference>
<dbReference type="GO" id="GO:0016020">
    <property type="term" value="C:membrane"/>
    <property type="evidence" value="ECO:0007669"/>
    <property type="project" value="UniProtKB-SubCell"/>
</dbReference>
<evidence type="ECO:0000256" key="3">
    <source>
        <dbReference type="ARBA" id="ARBA00022692"/>
    </source>
</evidence>
<dbReference type="AlphaFoldDB" id="A0A6J2WI33"/>
<dbReference type="Pfam" id="PF04923">
    <property type="entry name" value="Ninjurin"/>
    <property type="match status" value="1"/>
</dbReference>
<gene>
    <name evidence="9" type="primary">ninj2</name>
</gene>
<keyword evidence="3 7" id="KW-0812">Transmembrane</keyword>
<evidence type="ECO:0000256" key="7">
    <source>
        <dbReference type="SAM" id="Phobius"/>
    </source>
</evidence>
<dbReference type="OrthoDB" id="6114058at2759"/>
<protein>
    <submittedName>
        <fullName evidence="9">Ninjurin-2</fullName>
    </submittedName>
</protein>
<sequence length="100" mass="11218">MLDVALLMTNASQLKAVLEHGPAFKYYIPLIVFIALSLLFQVLVGVLFILMAHKELNYAVNRMKLEKMNNVATVLVFITVVINIFITAFGVQKTGLHLKQ</sequence>
<keyword evidence="6 7" id="KW-0472">Membrane</keyword>
<accession>A0A6J2WI33</accession>
<dbReference type="RefSeq" id="XP_030643988.1">
    <property type="nucleotide sequence ID" value="XM_030788128.1"/>
</dbReference>
<dbReference type="InterPro" id="IPR007007">
    <property type="entry name" value="Ninjurin"/>
</dbReference>
<evidence type="ECO:0000256" key="4">
    <source>
        <dbReference type="ARBA" id="ARBA00022889"/>
    </source>
</evidence>
<proteinExistence type="inferred from homology"/>
<evidence type="ECO:0000256" key="6">
    <source>
        <dbReference type="ARBA" id="ARBA00023136"/>
    </source>
</evidence>
<dbReference type="Proteomes" id="UP000504632">
    <property type="component" value="Chromosome 1"/>
</dbReference>
<evidence type="ECO:0000313" key="8">
    <source>
        <dbReference type="Proteomes" id="UP000504632"/>
    </source>
</evidence>
<dbReference type="GeneID" id="115824045"/>
<dbReference type="PANTHER" id="PTHR12316">
    <property type="entry name" value="NINJURIN-RELATED"/>
    <property type="match status" value="1"/>
</dbReference>
<evidence type="ECO:0000256" key="5">
    <source>
        <dbReference type="ARBA" id="ARBA00022989"/>
    </source>
</evidence>
<dbReference type="PANTHER" id="PTHR12316:SF24">
    <property type="entry name" value="NINJURIN-2"/>
    <property type="match status" value="1"/>
</dbReference>
<comment type="similarity">
    <text evidence="2">Belongs to the ninjurin family.</text>
</comment>
<evidence type="ECO:0000256" key="2">
    <source>
        <dbReference type="ARBA" id="ARBA00008141"/>
    </source>
</evidence>
<keyword evidence="4" id="KW-0130">Cell adhesion</keyword>
<feature type="transmembrane region" description="Helical" evidence="7">
    <location>
        <begin position="26"/>
        <end position="50"/>
    </location>
</feature>
<evidence type="ECO:0000256" key="1">
    <source>
        <dbReference type="ARBA" id="ARBA00004141"/>
    </source>
</evidence>
<feature type="transmembrane region" description="Helical" evidence="7">
    <location>
        <begin position="71"/>
        <end position="91"/>
    </location>
</feature>